<evidence type="ECO:0000313" key="1">
    <source>
        <dbReference type="EMBL" id="POG11902.1"/>
    </source>
</evidence>
<comment type="caution">
    <text evidence="1">The sequence shown here is derived from an EMBL/GenBank/DDBJ whole genome shotgun (WGS) entry which is preliminary data.</text>
</comment>
<evidence type="ECO:0000313" key="2">
    <source>
        <dbReference type="Proteomes" id="UP000237230"/>
    </source>
</evidence>
<dbReference type="Proteomes" id="UP000237230">
    <property type="component" value="Unassembled WGS sequence"/>
</dbReference>
<dbReference type="EMBL" id="MINH01000016">
    <property type="protein sequence ID" value="POG11902.1"/>
    <property type="molecule type" value="Genomic_DNA"/>
</dbReference>
<dbReference type="RefSeq" id="WP_103445364.1">
    <property type="nucleotide sequence ID" value="NZ_MINH01000016.1"/>
</dbReference>
<name>A0A2S3X9X3_PSEPU</name>
<protein>
    <submittedName>
        <fullName evidence="1">Uncharacterized protein</fullName>
    </submittedName>
</protein>
<sequence length="94" mass="10207">MPLTEIKVIIRTANGHREFAESDFLEKPADAVGFLNLKSAPFDGWQTAYSVDISPADTGFGMLMLAVGEHAETPQGLAFRLQVGTVNGYSDFND</sequence>
<gene>
    <name evidence="1" type="ORF">BGP84_01080</name>
</gene>
<reference evidence="1 2" key="2">
    <citation type="submission" date="2018-03" db="EMBL/GenBank/DDBJ databases">
        <title>Draft genome of Pseudomonas putida strain KH-21-114.</title>
        <authorList>
            <person name="Yoshizawa S."/>
            <person name="Khan N.H."/>
            <person name="Nishimura M."/>
            <person name="Chiura H.X."/>
            <person name="Ogura Y."/>
            <person name="Hayashi T."/>
            <person name="Kogure K."/>
        </authorList>
    </citation>
    <scope>NUCLEOTIDE SEQUENCE [LARGE SCALE GENOMIC DNA]</scope>
    <source>
        <strain evidence="1 2">KH-21-114</strain>
    </source>
</reference>
<reference evidence="1 2" key="1">
    <citation type="submission" date="2016-08" db="EMBL/GenBank/DDBJ databases">
        <authorList>
            <person name="Seilhamer J.J."/>
        </authorList>
    </citation>
    <scope>NUCLEOTIDE SEQUENCE [LARGE SCALE GENOMIC DNA]</scope>
    <source>
        <strain evidence="1 2">KH-21-114</strain>
    </source>
</reference>
<accession>A0A2S3X9X3</accession>
<organism evidence="1 2">
    <name type="scientific">Pseudomonas putida</name>
    <name type="common">Arthrobacter siderocapsulatus</name>
    <dbReference type="NCBI Taxonomy" id="303"/>
    <lineage>
        <taxon>Bacteria</taxon>
        <taxon>Pseudomonadati</taxon>
        <taxon>Pseudomonadota</taxon>
        <taxon>Gammaproteobacteria</taxon>
        <taxon>Pseudomonadales</taxon>
        <taxon>Pseudomonadaceae</taxon>
        <taxon>Pseudomonas</taxon>
    </lineage>
</organism>
<proteinExistence type="predicted"/>
<dbReference type="AlphaFoldDB" id="A0A2S3X9X3"/>